<sequence>MHTRGDGKKKQKAPMKMVFMFLGDVADDEKNQPRMTRREKKRKQRSKSGLGWKALGGTHEEKNANWSFHAEQPDRAGAPPLEIFEETSNISGFYVGARKRYKMNKWVKKHCGGDGGSDLGTGGAGGNDPGTGGAGTRIAA</sequence>
<feature type="region of interest" description="Disordered" evidence="1">
    <location>
        <begin position="113"/>
        <end position="140"/>
    </location>
</feature>
<name>A0ABQ7AIN9_BRACR</name>
<dbReference type="EMBL" id="QGKV02002055">
    <property type="protein sequence ID" value="KAF3497473.1"/>
    <property type="molecule type" value="Genomic_DNA"/>
</dbReference>
<keyword evidence="3" id="KW-1185">Reference proteome</keyword>
<feature type="compositionally biased region" description="Basic residues" evidence="1">
    <location>
        <begin position="35"/>
        <end position="46"/>
    </location>
</feature>
<gene>
    <name evidence="2" type="ORF">DY000_02055734</name>
</gene>
<protein>
    <submittedName>
        <fullName evidence="2">Uncharacterized protein</fullName>
    </submittedName>
</protein>
<evidence type="ECO:0000313" key="3">
    <source>
        <dbReference type="Proteomes" id="UP000266723"/>
    </source>
</evidence>
<evidence type="ECO:0000313" key="2">
    <source>
        <dbReference type="EMBL" id="KAF3497473.1"/>
    </source>
</evidence>
<dbReference type="Proteomes" id="UP000266723">
    <property type="component" value="Unassembled WGS sequence"/>
</dbReference>
<feature type="region of interest" description="Disordered" evidence="1">
    <location>
        <begin position="24"/>
        <end position="59"/>
    </location>
</feature>
<proteinExistence type="predicted"/>
<organism evidence="2 3">
    <name type="scientific">Brassica cretica</name>
    <name type="common">Mustard</name>
    <dbReference type="NCBI Taxonomy" id="69181"/>
    <lineage>
        <taxon>Eukaryota</taxon>
        <taxon>Viridiplantae</taxon>
        <taxon>Streptophyta</taxon>
        <taxon>Embryophyta</taxon>
        <taxon>Tracheophyta</taxon>
        <taxon>Spermatophyta</taxon>
        <taxon>Magnoliopsida</taxon>
        <taxon>eudicotyledons</taxon>
        <taxon>Gunneridae</taxon>
        <taxon>Pentapetalae</taxon>
        <taxon>rosids</taxon>
        <taxon>malvids</taxon>
        <taxon>Brassicales</taxon>
        <taxon>Brassicaceae</taxon>
        <taxon>Brassiceae</taxon>
        <taxon>Brassica</taxon>
    </lineage>
</organism>
<comment type="caution">
    <text evidence="2">The sequence shown here is derived from an EMBL/GenBank/DDBJ whole genome shotgun (WGS) entry which is preliminary data.</text>
</comment>
<evidence type="ECO:0000256" key="1">
    <source>
        <dbReference type="SAM" id="MobiDB-lite"/>
    </source>
</evidence>
<accession>A0ABQ7AIN9</accession>
<reference evidence="2 3" key="1">
    <citation type="journal article" date="2020" name="BMC Genomics">
        <title>Intraspecific diversification of the crop wild relative Brassica cretica Lam. using demographic model selection.</title>
        <authorList>
            <person name="Kioukis A."/>
            <person name="Michalopoulou V.A."/>
            <person name="Briers L."/>
            <person name="Pirintsos S."/>
            <person name="Studholme D.J."/>
            <person name="Pavlidis P."/>
            <person name="Sarris P.F."/>
        </authorList>
    </citation>
    <scope>NUCLEOTIDE SEQUENCE [LARGE SCALE GENOMIC DNA]</scope>
    <source>
        <strain evidence="3">cv. PFS-1207/04</strain>
    </source>
</reference>